<reference evidence="1" key="1">
    <citation type="journal article" date="2015" name="Nature">
        <title>Complex archaea that bridge the gap between prokaryotes and eukaryotes.</title>
        <authorList>
            <person name="Spang A."/>
            <person name="Saw J.H."/>
            <person name="Jorgensen S.L."/>
            <person name="Zaremba-Niedzwiedzka K."/>
            <person name="Martijn J."/>
            <person name="Lind A.E."/>
            <person name="van Eijk R."/>
            <person name="Schleper C."/>
            <person name="Guy L."/>
            <person name="Ettema T.J."/>
        </authorList>
    </citation>
    <scope>NUCLEOTIDE SEQUENCE</scope>
</reference>
<organism evidence="1">
    <name type="scientific">marine sediment metagenome</name>
    <dbReference type="NCBI Taxonomy" id="412755"/>
    <lineage>
        <taxon>unclassified sequences</taxon>
        <taxon>metagenomes</taxon>
        <taxon>ecological metagenomes</taxon>
    </lineage>
</organism>
<name>A0A0F9EMA3_9ZZZZ</name>
<dbReference type="EMBL" id="LAZR01036381">
    <property type="protein sequence ID" value="KKL24998.1"/>
    <property type="molecule type" value="Genomic_DNA"/>
</dbReference>
<gene>
    <name evidence="1" type="ORF">LCGC14_2409710</name>
</gene>
<sequence length="115" mass="13215">MRTNLLVSFTIDATHYWPSPPPKYFTFGFVHRHMFRFRVRMPTSGEGGEARREMELWELREQLEQLAKTIGTVTDGVLSFGGLSCEGIAEQLLKLSHAWWVYVGEDDYLGAEVFA</sequence>
<comment type="caution">
    <text evidence="1">The sequence shown here is derived from an EMBL/GenBank/DDBJ whole genome shotgun (WGS) entry which is preliminary data.</text>
</comment>
<dbReference type="AlphaFoldDB" id="A0A0F9EMA3"/>
<protein>
    <submittedName>
        <fullName evidence="1">Uncharacterized protein</fullName>
    </submittedName>
</protein>
<accession>A0A0F9EMA3</accession>
<proteinExistence type="predicted"/>
<evidence type="ECO:0000313" key="1">
    <source>
        <dbReference type="EMBL" id="KKL24998.1"/>
    </source>
</evidence>